<evidence type="ECO:0000256" key="1">
    <source>
        <dbReference type="SAM" id="Phobius"/>
    </source>
</evidence>
<feature type="transmembrane region" description="Helical" evidence="1">
    <location>
        <begin position="252"/>
        <end position="271"/>
    </location>
</feature>
<dbReference type="Gene3D" id="3.30.565.10">
    <property type="entry name" value="Histidine kinase-like ATPase, C-terminal domain"/>
    <property type="match status" value="1"/>
</dbReference>
<gene>
    <name evidence="2" type="ORF">PAGU1579_01750</name>
</gene>
<dbReference type="InterPro" id="IPR036890">
    <property type="entry name" value="HATPase_C_sf"/>
</dbReference>
<evidence type="ECO:0000313" key="2">
    <source>
        <dbReference type="EMBL" id="GCL68406.1"/>
    </source>
</evidence>
<sequence length="620" mass="72194">MDYKLFSNLIRLLTILSIIVSFAIPIYKYSTGVIINIHYGIVLFITTILGIVTTFFSQKNVTKVVLHWFVRYRNILSIGYILIIILAGFLVVNSIISYDFIVLCITFLIFAISIFFSNNIARRKTQVITVTLSLLIATLVWTLFSYMFYYSGVKSAVYQNQVVLFHSVKSLLTSDLSEDIKLNKIKDIIKSTSGEFSISKDGQELIKKESSRPTNIYILEPIHSKFDIDDYHDFMYDGSRYQLDFKYANKPYYSWGIIRAITFSILPDMLYGYSLDADDYFEKQNYARSTSFWGVFWVFYLIGLIWQYYRDRQNQQTKELLKLNMERKAALDNLQIAYSAYDHMHDEFDKVALRDTRQQLQELNLSWSEIIENILADSRHTLKNKLQDQPLMTNEEINRLDSSMRLFEHEIEQGINQRLNNFRDIILTHQKELFKTLDYKLRKESIKTIVNHINDNIPCNYFDKNRSGFSFNIQNNIFISNNTLICEVNLNRLFSIVENLLKNANNALAHRILSDESFDNPALLLIYDVKNINEKMALSIVVQDNAGGFPEELINKIYKVPVKSSDTTQSRMGKGSQYVKFFSDRMNATIQVRNIINEYGEKCAQVEVLIPIVSEEGELV</sequence>
<accession>A0A480B524</accession>
<evidence type="ECO:0000313" key="3">
    <source>
        <dbReference type="Proteomes" id="UP000303581"/>
    </source>
</evidence>
<dbReference type="SUPFAM" id="SSF55874">
    <property type="entry name" value="ATPase domain of HSP90 chaperone/DNA topoisomerase II/histidine kinase"/>
    <property type="match status" value="1"/>
</dbReference>
<dbReference type="RefSeq" id="WP_137661491.1">
    <property type="nucleotide sequence ID" value="NZ_BJCR01000003.1"/>
</dbReference>
<reference evidence="2 3" key="1">
    <citation type="submission" date="2019-03" db="EMBL/GenBank/DDBJ databases">
        <title>Draft genome sequences of two Veillonella tobetsuensis clinical isolates from intraoperative bronchial fluids of elderly patients with pulmonary carcinoma.</title>
        <authorList>
            <person name="Akiyama T."/>
        </authorList>
    </citation>
    <scope>NUCLEOTIDE SEQUENCE [LARGE SCALE GENOMIC DNA]</scope>
    <source>
        <strain evidence="2 3">PAGU 1579</strain>
    </source>
</reference>
<feature type="transmembrane region" description="Helical" evidence="1">
    <location>
        <begin position="68"/>
        <end position="89"/>
    </location>
</feature>
<feature type="transmembrane region" description="Helical" evidence="1">
    <location>
        <begin position="292"/>
        <end position="309"/>
    </location>
</feature>
<name>A0A480B524_9FIRM</name>
<keyword evidence="3" id="KW-1185">Reference proteome</keyword>
<dbReference type="EMBL" id="BJCR01000003">
    <property type="protein sequence ID" value="GCL68406.1"/>
    <property type="molecule type" value="Genomic_DNA"/>
</dbReference>
<keyword evidence="1" id="KW-1133">Transmembrane helix</keyword>
<keyword evidence="1" id="KW-0472">Membrane</keyword>
<proteinExistence type="predicted"/>
<dbReference type="Proteomes" id="UP000303581">
    <property type="component" value="Unassembled WGS sequence"/>
</dbReference>
<protein>
    <submittedName>
        <fullName evidence="2">Uncharacterized protein</fullName>
    </submittedName>
</protein>
<feature type="transmembrane region" description="Helical" evidence="1">
    <location>
        <begin position="95"/>
        <end position="116"/>
    </location>
</feature>
<feature type="transmembrane region" description="Helical" evidence="1">
    <location>
        <begin position="128"/>
        <end position="149"/>
    </location>
</feature>
<feature type="transmembrane region" description="Helical" evidence="1">
    <location>
        <begin position="9"/>
        <end position="27"/>
    </location>
</feature>
<comment type="caution">
    <text evidence="2">The sequence shown here is derived from an EMBL/GenBank/DDBJ whole genome shotgun (WGS) entry which is preliminary data.</text>
</comment>
<keyword evidence="1" id="KW-0812">Transmembrane</keyword>
<organism evidence="2 3">
    <name type="scientific">Veillonella tobetsuensis</name>
    <dbReference type="NCBI Taxonomy" id="1110546"/>
    <lineage>
        <taxon>Bacteria</taxon>
        <taxon>Bacillati</taxon>
        <taxon>Bacillota</taxon>
        <taxon>Negativicutes</taxon>
        <taxon>Veillonellales</taxon>
        <taxon>Veillonellaceae</taxon>
        <taxon>Veillonella</taxon>
    </lineage>
</organism>
<dbReference type="AlphaFoldDB" id="A0A480B524"/>
<feature type="transmembrane region" description="Helical" evidence="1">
    <location>
        <begin position="33"/>
        <end position="56"/>
    </location>
</feature>